<evidence type="ECO:0000313" key="3">
    <source>
        <dbReference type="Proteomes" id="UP001143543"/>
    </source>
</evidence>
<reference evidence="2" key="1">
    <citation type="submission" date="2022-07" db="EMBL/GenBank/DDBJ databases">
        <title>Taxonomy of Novel Oxalotrophic and Methylotrophic Bacteria.</title>
        <authorList>
            <person name="Sahin N."/>
            <person name="Tani A."/>
        </authorList>
    </citation>
    <scope>NUCLEOTIDE SEQUENCE</scope>
    <source>
        <strain evidence="2">Y10</strain>
    </source>
</reference>
<organism evidence="2 3">
    <name type="scientific">Neptunitalea lumnitzerae</name>
    <dbReference type="NCBI Taxonomy" id="2965509"/>
    <lineage>
        <taxon>Bacteria</taxon>
        <taxon>Pseudomonadati</taxon>
        <taxon>Bacteroidota</taxon>
        <taxon>Flavobacteriia</taxon>
        <taxon>Flavobacteriales</taxon>
        <taxon>Flavobacteriaceae</taxon>
        <taxon>Neptunitalea</taxon>
    </lineage>
</organism>
<gene>
    <name evidence="2" type="ORF">Y10_26700</name>
</gene>
<dbReference type="EMBL" id="BRVO01000003">
    <property type="protein sequence ID" value="GLB50302.1"/>
    <property type="molecule type" value="Genomic_DNA"/>
</dbReference>
<dbReference type="Gene3D" id="3.40.50.1110">
    <property type="entry name" value="SGNH hydrolase"/>
    <property type="match status" value="1"/>
</dbReference>
<dbReference type="InterPro" id="IPR036514">
    <property type="entry name" value="SGNH_hydro_sf"/>
</dbReference>
<dbReference type="Pfam" id="PF13472">
    <property type="entry name" value="Lipase_GDSL_2"/>
    <property type="match status" value="1"/>
</dbReference>
<dbReference type="InterPro" id="IPR013830">
    <property type="entry name" value="SGNH_hydro"/>
</dbReference>
<accession>A0ABQ5MLS2</accession>
<dbReference type="InterPro" id="IPR051532">
    <property type="entry name" value="Ester_Hydrolysis_Enzymes"/>
</dbReference>
<evidence type="ECO:0000313" key="2">
    <source>
        <dbReference type="EMBL" id="GLB50302.1"/>
    </source>
</evidence>
<sequence length="209" mass="24208">MFWYHDEVEQLARKEILPKGEKMRVLFYGSSSIRLWSTLAEDFPEFEIINQGFGGSTLAACCWFFNKLIPAYKPDAIVLYSGDNDLGDGRHPEEVYLFLQNMMEHIKESCGNIPVGIISIKPSFNREHLINSIHYTNKIFKNLLDEKYSNGTLINVFDEMLEINKSSRELYEEDGLHLTDAGYQLWKRAVRDQFLQQFVASSKDSSTKM</sequence>
<dbReference type="Proteomes" id="UP001143543">
    <property type="component" value="Unassembled WGS sequence"/>
</dbReference>
<dbReference type="PANTHER" id="PTHR30383:SF5">
    <property type="entry name" value="SGNH HYDROLASE-TYPE ESTERASE DOMAIN-CONTAINING PROTEIN"/>
    <property type="match status" value="1"/>
</dbReference>
<proteinExistence type="predicted"/>
<dbReference type="RefSeq" id="WP_281765930.1">
    <property type="nucleotide sequence ID" value="NZ_BRVO01000003.1"/>
</dbReference>
<name>A0ABQ5MLS2_9FLAO</name>
<protein>
    <recommendedName>
        <fullName evidence="1">SGNH hydrolase-type esterase domain-containing protein</fullName>
    </recommendedName>
</protein>
<dbReference type="PANTHER" id="PTHR30383">
    <property type="entry name" value="THIOESTERASE 1/PROTEASE 1/LYSOPHOSPHOLIPASE L1"/>
    <property type="match status" value="1"/>
</dbReference>
<dbReference type="SUPFAM" id="SSF52266">
    <property type="entry name" value="SGNH hydrolase"/>
    <property type="match status" value="1"/>
</dbReference>
<comment type="caution">
    <text evidence="2">The sequence shown here is derived from an EMBL/GenBank/DDBJ whole genome shotgun (WGS) entry which is preliminary data.</text>
</comment>
<keyword evidence="3" id="KW-1185">Reference proteome</keyword>
<feature type="domain" description="SGNH hydrolase-type esterase" evidence="1">
    <location>
        <begin position="36"/>
        <end position="185"/>
    </location>
</feature>
<evidence type="ECO:0000259" key="1">
    <source>
        <dbReference type="Pfam" id="PF13472"/>
    </source>
</evidence>